<dbReference type="EMBL" id="JAIWYP010000002">
    <property type="protein sequence ID" value="KAH3863854.1"/>
    <property type="molecule type" value="Genomic_DNA"/>
</dbReference>
<evidence type="ECO:0000313" key="1">
    <source>
        <dbReference type="EMBL" id="KAH3863854.1"/>
    </source>
</evidence>
<organism evidence="1 2">
    <name type="scientific">Dreissena polymorpha</name>
    <name type="common">Zebra mussel</name>
    <name type="synonym">Mytilus polymorpha</name>
    <dbReference type="NCBI Taxonomy" id="45954"/>
    <lineage>
        <taxon>Eukaryota</taxon>
        <taxon>Metazoa</taxon>
        <taxon>Spiralia</taxon>
        <taxon>Lophotrochozoa</taxon>
        <taxon>Mollusca</taxon>
        <taxon>Bivalvia</taxon>
        <taxon>Autobranchia</taxon>
        <taxon>Heteroconchia</taxon>
        <taxon>Euheterodonta</taxon>
        <taxon>Imparidentia</taxon>
        <taxon>Neoheterodontei</taxon>
        <taxon>Myida</taxon>
        <taxon>Dreissenoidea</taxon>
        <taxon>Dreissenidae</taxon>
        <taxon>Dreissena</taxon>
    </lineage>
</organism>
<protein>
    <submittedName>
        <fullName evidence="1">Uncharacterized protein</fullName>
    </submittedName>
</protein>
<gene>
    <name evidence="1" type="ORF">DPMN_026857</name>
</gene>
<dbReference type="Proteomes" id="UP000828390">
    <property type="component" value="Unassembled WGS sequence"/>
</dbReference>
<reference evidence="1" key="2">
    <citation type="submission" date="2020-11" db="EMBL/GenBank/DDBJ databases">
        <authorList>
            <person name="McCartney M.A."/>
            <person name="Auch B."/>
            <person name="Kono T."/>
            <person name="Mallez S."/>
            <person name="Becker A."/>
            <person name="Gohl D.M."/>
            <person name="Silverstein K.A.T."/>
            <person name="Koren S."/>
            <person name="Bechman K.B."/>
            <person name="Herman A."/>
            <person name="Abrahante J.E."/>
            <person name="Garbe J."/>
        </authorList>
    </citation>
    <scope>NUCLEOTIDE SEQUENCE</scope>
    <source>
        <strain evidence="1">Duluth1</strain>
        <tissue evidence="1">Whole animal</tissue>
    </source>
</reference>
<proteinExistence type="predicted"/>
<sequence length="61" mass="7074">MDEYFVLHLLFSEVGRKKKQENVEPKSDGTCAERAGYSCQKCGRKFNRCVLNNALPCLMMW</sequence>
<keyword evidence="2" id="KW-1185">Reference proteome</keyword>
<reference evidence="1" key="1">
    <citation type="journal article" date="2019" name="bioRxiv">
        <title>The Genome of the Zebra Mussel, Dreissena polymorpha: A Resource for Invasive Species Research.</title>
        <authorList>
            <person name="McCartney M.A."/>
            <person name="Auch B."/>
            <person name="Kono T."/>
            <person name="Mallez S."/>
            <person name="Zhang Y."/>
            <person name="Obille A."/>
            <person name="Becker A."/>
            <person name="Abrahante J.E."/>
            <person name="Garbe J."/>
            <person name="Badalamenti J.P."/>
            <person name="Herman A."/>
            <person name="Mangelson H."/>
            <person name="Liachko I."/>
            <person name="Sullivan S."/>
            <person name="Sone E.D."/>
            <person name="Koren S."/>
            <person name="Silverstein K.A.T."/>
            <person name="Beckman K.B."/>
            <person name="Gohl D.M."/>
        </authorList>
    </citation>
    <scope>NUCLEOTIDE SEQUENCE</scope>
    <source>
        <strain evidence="1">Duluth1</strain>
        <tissue evidence="1">Whole animal</tissue>
    </source>
</reference>
<name>A0A9D4LU65_DREPO</name>
<accession>A0A9D4LU65</accession>
<dbReference type="AlphaFoldDB" id="A0A9D4LU65"/>
<comment type="caution">
    <text evidence="1">The sequence shown here is derived from an EMBL/GenBank/DDBJ whole genome shotgun (WGS) entry which is preliminary data.</text>
</comment>
<evidence type="ECO:0000313" key="2">
    <source>
        <dbReference type="Proteomes" id="UP000828390"/>
    </source>
</evidence>